<evidence type="ECO:0000256" key="6">
    <source>
        <dbReference type="ARBA" id="ARBA00022968"/>
    </source>
</evidence>
<comment type="catalytic activity">
    <reaction evidence="12">
        <text>3-O-(beta-D-glucosyl)-L-seryl-[EGF-like domain protein] + UDP-alpha-D-xylose = 3-O-[alpha-D-xylosyl-(1-&gt;3)-beta-D-glucosyl]-L-seryl-[EGF-like domain protein] + UDP + H(+)</text>
        <dbReference type="Rhea" id="RHEA:56064"/>
        <dbReference type="Rhea" id="RHEA-COMP:14610"/>
        <dbReference type="Rhea" id="RHEA-COMP:14611"/>
        <dbReference type="ChEBI" id="CHEBI:15378"/>
        <dbReference type="ChEBI" id="CHEBI:57632"/>
        <dbReference type="ChEBI" id="CHEBI:58223"/>
        <dbReference type="ChEBI" id="CHEBI:140575"/>
        <dbReference type="ChEBI" id="CHEBI:140576"/>
        <dbReference type="EC" id="2.4.2.42"/>
    </reaction>
</comment>
<keyword evidence="6" id="KW-0735">Signal-anchor</keyword>
<name>A0ABM1E5G3_PRICU</name>
<dbReference type="InterPro" id="IPR029044">
    <property type="entry name" value="Nucleotide-diphossugar_trans"/>
</dbReference>
<comment type="similarity">
    <text evidence="2">Belongs to the glycosyltransferase 8 family.</text>
</comment>
<organism evidence="13 14">
    <name type="scientific">Priapulus caudatus</name>
    <name type="common">Priapulid worm</name>
    <dbReference type="NCBI Taxonomy" id="37621"/>
    <lineage>
        <taxon>Eukaryota</taxon>
        <taxon>Metazoa</taxon>
        <taxon>Ecdysozoa</taxon>
        <taxon>Scalidophora</taxon>
        <taxon>Priapulida</taxon>
        <taxon>Priapulimorpha</taxon>
        <taxon>Priapulimorphida</taxon>
        <taxon>Priapulidae</taxon>
        <taxon>Priapulus</taxon>
    </lineage>
</organism>
<dbReference type="RefSeq" id="XP_014667434.1">
    <property type="nucleotide sequence ID" value="XM_014811948.1"/>
</dbReference>
<evidence type="ECO:0000256" key="10">
    <source>
        <dbReference type="ARBA" id="ARBA00037301"/>
    </source>
</evidence>
<accession>A0ABM1E5G3</accession>
<keyword evidence="5" id="KW-0812">Transmembrane</keyword>
<evidence type="ECO:0000313" key="14">
    <source>
        <dbReference type="RefSeq" id="XP_014667434.1"/>
    </source>
</evidence>
<evidence type="ECO:0000256" key="2">
    <source>
        <dbReference type="ARBA" id="ARBA00006351"/>
    </source>
</evidence>
<dbReference type="Proteomes" id="UP000695022">
    <property type="component" value="Unplaced"/>
</dbReference>
<evidence type="ECO:0000256" key="3">
    <source>
        <dbReference type="ARBA" id="ARBA00022676"/>
    </source>
</evidence>
<dbReference type="InterPro" id="IPR002495">
    <property type="entry name" value="Glyco_trans_8"/>
</dbReference>
<comment type="function">
    <text evidence="10">Glycosyltransferase which elongates the O-linked glucose attached to EGF-like repeats in the extracellular domain of Notch proteins by catalyzing the addition of xylose.</text>
</comment>
<evidence type="ECO:0000256" key="7">
    <source>
        <dbReference type="ARBA" id="ARBA00022989"/>
    </source>
</evidence>
<reference evidence="14" key="1">
    <citation type="submission" date="2025-08" db="UniProtKB">
        <authorList>
            <consortium name="RefSeq"/>
        </authorList>
    </citation>
    <scope>IDENTIFICATION</scope>
</reference>
<evidence type="ECO:0000256" key="9">
    <source>
        <dbReference type="ARBA" id="ARBA00023180"/>
    </source>
</evidence>
<protein>
    <recommendedName>
        <fullName evidence="11">UDP-D-xylose:beta-D-glucoside alpha-1,3-D-xylosyltransferase</fullName>
        <ecNumber evidence="11">2.4.2.42</ecNumber>
    </recommendedName>
</protein>
<gene>
    <name evidence="14" type="primary">LOC106809009</name>
</gene>
<evidence type="ECO:0000256" key="12">
    <source>
        <dbReference type="ARBA" id="ARBA00049181"/>
    </source>
</evidence>
<keyword evidence="4" id="KW-0808">Transferase</keyword>
<evidence type="ECO:0000256" key="4">
    <source>
        <dbReference type="ARBA" id="ARBA00022679"/>
    </source>
</evidence>
<comment type="subcellular location">
    <subcellularLocation>
        <location evidence="1">Membrane</location>
        <topology evidence="1">Single-pass type II membrane protein</topology>
    </subcellularLocation>
</comment>
<dbReference type="Pfam" id="PF01501">
    <property type="entry name" value="Glyco_transf_8"/>
    <property type="match status" value="1"/>
</dbReference>
<keyword evidence="13" id="KW-1185">Reference proteome</keyword>
<dbReference type="EC" id="2.4.2.42" evidence="11"/>
<evidence type="ECO:0000256" key="8">
    <source>
        <dbReference type="ARBA" id="ARBA00023136"/>
    </source>
</evidence>
<proteinExistence type="inferred from homology"/>
<evidence type="ECO:0000256" key="11">
    <source>
        <dbReference type="ARBA" id="ARBA00038854"/>
    </source>
</evidence>
<keyword evidence="9" id="KW-0325">Glycoprotein</keyword>
<keyword evidence="8" id="KW-0472">Membrane</keyword>
<sequence length="384" mass="44497">MKFGLRLAVAAISAICVVFIMSMTKETGTRQLRQLLGRVSRHAISNNSIFLSHNHMNSRVVRVNSDDVIHLAFVVCGKDRVEESLVMVKSAVLFTRAPLSLHVITDPELIATFNTELEKWKSDSGRFQYNVSKVSFPADRGSQWRSLFKLCAAQRLFLPEMLAEVDAILYVDTDTLFLRPIDDLWNFFNLMNSSQMAALTQEQEDAGIGWYNRFARHPYYGKLGVNSGVMLMNLTQMRQFGWTRKITQYYFKYRHNITWGDQDLINILFSFYPEKLYVYPCEWNFRSDHCVYRMVCQSAQDRGASVVHGVRSAFHLEKHMVFKTVYQAMLQYKFGDDLERSLLDPIERNLSRLANTNCGKVRHVFTQRLNETIRQSRASKYPGS</sequence>
<dbReference type="PANTHER" id="PTHR46012">
    <property type="entry name" value="IP22168P"/>
    <property type="match status" value="1"/>
</dbReference>
<dbReference type="GeneID" id="106809009"/>
<dbReference type="Gene3D" id="3.90.550.10">
    <property type="entry name" value="Spore Coat Polysaccharide Biosynthesis Protein SpsA, Chain A"/>
    <property type="match status" value="1"/>
</dbReference>
<evidence type="ECO:0000256" key="1">
    <source>
        <dbReference type="ARBA" id="ARBA00004606"/>
    </source>
</evidence>
<keyword evidence="3" id="KW-0328">Glycosyltransferase</keyword>
<dbReference type="PANTHER" id="PTHR46012:SF2">
    <property type="entry name" value="IP22168P"/>
    <property type="match status" value="1"/>
</dbReference>
<dbReference type="InterPro" id="IPR051993">
    <property type="entry name" value="Glycosyltransferase_8"/>
</dbReference>
<evidence type="ECO:0000313" key="13">
    <source>
        <dbReference type="Proteomes" id="UP000695022"/>
    </source>
</evidence>
<keyword evidence="7" id="KW-1133">Transmembrane helix</keyword>
<dbReference type="SUPFAM" id="SSF53448">
    <property type="entry name" value="Nucleotide-diphospho-sugar transferases"/>
    <property type="match status" value="1"/>
</dbReference>
<evidence type="ECO:0000256" key="5">
    <source>
        <dbReference type="ARBA" id="ARBA00022692"/>
    </source>
</evidence>